<dbReference type="InterPro" id="IPR003439">
    <property type="entry name" value="ABC_transporter-like_ATP-bd"/>
</dbReference>
<evidence type="ECO:0000256" key="5">
    <source>
        <dbReference type="ARBA" id="ARBA00022840"/>
    </source>
</evidence>
<feature type="transmembrane region" description="Helical" evidence="9">
    <location>
        <begin position="360"/>
        <end position="381"/>
    </location>
</feature>
<dbReference type="CDD" id="cd18580">
    <property type="entry name" value="ABC_6TM_ABCC_D2"/>
    <property type="match status" value="1"/>
</dbReference>
<dbReference type="PANTHER" id="PTHR24223">
    <property type="entry name" value="ATP-BINDING CASSETTE SUB-FAMILY C"/>
    <property type="match status" value="1"/>
</dbReference>
<feature type="domain" description="ABC transmembrane type-1" evidence="11">
    <location>
        <begin position="327"/>
        <end position="616"/>
    </location>
</feature>
<protein>
    <recommendedName>
        <fullName evidence="14">ABC transporter ABCC.6</fullName>
    </recommendedName>
</protein>
<sequence>MGGVTFPPWSVLVDTCVALVLLGLFTSFLRFAIPWIKNKRGGYIRLSNEYNPETKKEAFEKTLKEHVQREAIEDGEPIDVAAFWRRVLVPRILVLIATLANVTILVVQVVKTPSHSREHWLFLATHVTVAVADLYIVILAVHYTFTRSITKHYRLTVHICTVTAILLLHWFFQTLGQYLWLGVTVRIPWTGYTSLCLVLLQLLLVGNIPLQPMLWVDMTSLYTKAVRTKLEESQSMEHGANTIEEISSSVFGWLLYTYIYPMIIKTAHMEQVDIQDLPAPCAELRTQNMYHDFMGPRASDQVKWKNHPTLSLLWNVWYPQRRAVVDALCLMIALCPLWYLPHICLQQILSVLDDPNAVRWSAVAFAALMVVGKFGTALILVQQFNISSSAYVGPRINAHTSFLLYQKLSTRNLFASHEKKEGEKSVHTKADILNLISSDASSVQRIGWTFTGLFRSLVEMCLGCSYVWLLLGPSGLWGLATLIITCPPAYLLTKWEYAIFEERLAVRDERVSLMQEAVQAISMIKMMATERFWYKRINRVREREFKKLVQAQLLGYLSGLLYSAAPTVIILVSFAHYTLVAKKELTATIAFTSIAVFNELRPALLDLPSSIAELLQEILGARRIATFLSAPDVEYFDNDTASSPEHDSTGDDGPLYVVGTIGWDVPKIYMPSSFSSSPAGRNATGVETADEDKSGFKLLDLNVEFPRGQLTLVAGKFGSGKSLLLLALLGEARLIEGKISYTISPIMDPSIGSGTDWSLIRKGVAYVPQAPWLLSQSIRDNITFGLPFDIERYKSVCFATGLMPDLELLEDADLTEIGERGKLLSGGQKARVSLARAVYSRASVLLLDDVVSAVDAQTSQHIIKHCFDSQLMEGRTVILASHAVESLAPLAKHAIYLDDGKCLWQGTGRELLDSQHMTHLKTESRMPSRLPSRLPSTDNLKTEGTTSVSPRSKADLKKPDNIDIAAQKESFEIRETIPKTPKQLVLEEERASGAVDLVHWKNLLKFNGNKVYWFGAVILMLVSVSMPVAERTILSGWTGEDGESSIRHSVGFWIILYATVSLARVLLDTTYSIYSFWGNMRAMRIVHGQMLESILHAKMLFFTKTRAGSIIQRFGKDLNDILDCSNLLTEITSGGLNIVISLVSVSYFGGWSFALVTLILIAATYTPAKWYRASSRQVRRLQSVLGGPINALYGETVAGTTVIRAFGAQSVFLDDLMRWTNMKITATIWTIAIARWLFLSLRIVSLVIEVTALVLLLSQASTTGAVAGFVLTFAGTISSNMNWILIHVRNFELKGVSLERTSEYRTLPREDGTELRADDAKYTADGDNSVDESELSAGSWPEHGQLNVDGLCARYEPDMPEILHDVTFNVDGGERVGIVGATGGGKSTLAKAFFSFCDITKGKIEIDGKGKLSDIINVEIFRSKLGIIAQDPILLSGTLRLNLDIEGKYSDEELYHALHQVQLLKSSPSYPDLLVDDTTEVGPSSHDTTRSSRDQQDNIFSNLESEIKGGGENLSTGQKQLVVLARALLKKHRVLILDEATASIDSATDAEISRVVHEEFTNATVLIIAHRLRTIMPCSKILVMDKGNLIQQGSPFELIGQEGRFQDLCKAAGPEEYEHLIGLAEQNEQTKVLKGNVDLLGMPGSPLPPT</sequence>
<evidence type="ECO:0000256" key="7">
    <source>
        <dbReference type="ARBA" id="ARBA00023136"/>
    </source>
</evidence>
<dbReference type="SUPFAM" id="SSF90123">
    <property type="entry name" value="ABC transporter transmembrane region"/>
    <property type="match status" value="2"/>
</dbReference>
<dbReference type="PROSITE" id="PS50893">
    <property type="entry name" value="ABC_TRANSPORTER_2"/>
    <property type="match status" value="2"/>
</dbReference>
<evidence type="ECO:0000256" key="8">
    <source>
        <dbReference type="SAM" id="MobiDB-lite"/>
    </source>
</evidence>
<reference evidence="12 13" key="1">
    <citation type="submission" date="2016-06" db="EMBL/GenBank/DDBJ databases">
        <title>Evolution of pathogenesis and genome organization in the Tremellales.</title>
        <authorList>
            <person name="Cuomo C."/>
            <person name="Litvintseva A."/>
            <person name="Heitman J."/>
            <person name="Chen Y."/>
            <person name="Sun S."/>
            <person name="Springer D."/>
            <person name="Dromer F."/>
            <person name="Young S."/>
            <person name="Zeng Q."/>
            <person name="Chapman S."/>
            <person name="Gujja S."/>
            <person name="Saif S."/>
            <person name="Birren B."/>
        </authorList>
    </citation>
    <scope>NUCLEOTIDE SEQUENCE [LARGE SCALE GENOMIC DNA]</scope>
    <source>
        <strain evidence="12 13">CBS 6273</strain>
    </source>
</reference>
<evidence type="ECO:0000256" key="6">
    <source>
        <dbReference type="ARBA" id="ARBA00022989"/>
    </source>
</evidence>
<feature type="transmembrane region" description="Helical" evidence="9">
    <location>
        <begin position="1138"/>
        <end position="1163"/>
    </location>
</feature>
<feature type="transmembrane region" description="Helical" evidence="9">
    <location>
        <begin position="122"/>
        <end position="143"/>
    </location>
</feature>
<feature type="compositionally biased region" description="Polar residues" evidence="8">
    <location>
        <begin position="934"/>
        <end position="950"/>
    </location>
</feature>
<feature type="transmembrane region" description="Helical" evidence="9">
    <location>
        <begin position="1226"/>
        <end position="1257"/>
    </location>
</feature>
<dbReference type="InterPro" id="IPR044726">
    <property type="entry name" value="ABCC_6TM_D2"/>
</dbReference>
<dbReference type="InterPro" id="IPR050173">
    <property type="entry name" value="ABC_transporter_C-like"/>
</dbReference>
<feature type="region of interest" description="Disordered" evidence="8">
    <location>
        <begin position="1317"/>
        <end position="1338"/>
    </location>
</feature>
<dbReference type="Proteomes" id="UP000095149">
    <property type="component" value="Unassembled WGS sequence"/>
</dbReference>
<dbReference type="SMART" id="SM00382">
    <property type="entry name" value="AAA"/>
    <property type="match status" value="2"/>
</dbReference>
<feature type="region of interest" description="Disordered" evidence="8">
    <location>
        <begin position="1475"/>
        <end position="1495"/>
    </location>
</feature>
<dbReference type="GO" id="GO:0005524">
    <property type="term" value="F:ATP binding"/>
    <property type="evidence" value="ECO:0007669"/>
    <property type="project" value="UniProtKB-KW"/>
</dbReference>
<evidence type="ECO:0000259" key="11">
    <source>
        <dbReference type="PROSITE" id="PS50929"/>
    </source>
</evidence>
<evidence type="ECO:0008006" key="14">
    <source>
        <dbReference type="Google" id="ProtNLM"/>
    </source>
</evidence>
<evidence type="ECO:0000313" key="13">
    <source>
        <dbReference type="Proteomes" id="UP000095149"/>
    </source>
</evidence>
<dbReference type="PROSITE" id="PS00211">
    <property type="entry name" value="ABC_TRANSPORTER_1"/>
    <property type="match status" value="1"/>
</dbReference>
<comment type="caution">
    <text evidence="12">The sequence shown here is derived from an EMBL/GenBank/DDBJ whole genome shotgun (WGS) entry which is preliminary data.</text>
</comment>
<feature type="region of interest" description="Disordered" evidence="8">
    <location>
        <begin position="920"/>
        <end position="954"/>
    </location>
</feature>
<evidence type="ECO:0000256" key="1">
    <source>
        <dbReference type="ARBA" id="ARBA00004141"/>
    </source>
</evidence>
<feature type="transmembrane region" description="Helical" evidence="9">
    <location>
        <begin position="155"/>
        <end position="172"/>
    </location>
</feature>
<dbReference type="PANTHER" id="PTHR24223:SF415">
    <property type="entry name" value="FI20190P1"/>
    <property type="match status" value="1"/>
</dbReference>
<feature type="domain" description="ABC transporter" evidence="10">
    <location>
        <begin position="1346"/>
        <end position="1611"/>
    </location>
</feature>
<dbReference type="CDD" id="cd18596">
    <property type="entry name" value="ABC_6TM_VMR1_D1_like"/>
    <property type="match status" value="1"/>
</dbReference>
<dbReference type="InterPro" id="IPR017871">
    <property type="entry name" value="ABC_transporter-like_CS"/>
</dbReference>
<dbReference type="InterPro" id="IPR003593">
    <property type="entry name" value="AAA+_ATPase"/>
</dbReference>
<dbReference type="Pfam" id="PF00664">
    <property type="entry name" value="ABC_membrane"/>
    <property type="match status" value="2"/>
</dbReference>
<feature type="transmembrane region" description="Helical" evidence="9">
    <location>
        <begin position="1011"/>
        <end position="1029"/>
    </location>
</feature>
<feature type="transmembrane region" description="Helical" evidence="9">
    <location>
        <begin position="323"/>
        <end position="340"/>
    </location>
</feature>
<proteinExistence type="predicted"/>
<keyword evidence="3 9" id="KW-0812">Transmembrane</keyword>
<feature type="domain" description="ABC transporter" evidence="10">
    <location>
        <begin position="681"/>
        <end position="924"/>
    </location>
</feature>
<dbReference type="InterPro" id="IPR011527">
    <property type="entry name" value="ABC1_TM_dom"/>
</dbReference>
<feature type="transmembrane region" description="Helical" evidence="9">
    <location>
        <begin position="12"/>
        <end position="33"/>
    </location>
</feature>
<dbReference type="InterPro" id="IPR027417">
    <property type="entry name" value="P-loop_NTPase"/>
</dbReference>
<keyword evidence="5" id="KW-0067">ATP-binding</keyword>
<evidence type="ECO:0000256" key="4">
    <source>
        <dbReference type="ARBA" id="ARBA00022741"/>
    </source>
</evidence>
<feature type="transmembrane region" description="Helical" evidence="9">
    <location>
        <begin position="192"/>
        <end position="210"/>
    </location>
</feature>
<dbReference type="OrthoDB" id="6500128at2759"/>
<dbReference type="SUPFAM" id="SSF52540">
    <property type="entry name" value="P-loop containing nucleoside triphosphate hydrolases"/>
    <property type="match status" value="2"/>
</dbReference>
<dbReference type="GO" id="GO:0140359">
    <property type="term" value="F:ABC-type transporter activity"/>
    <property type="evidence" value="ECO:0007669"/>
    <property type="project" value="InterPro"/>
</dbReference>
<dbReference type="Gene3D" id="3.40.50.300">
    <property type="entry name" value="P-loop containing nucleotide triphosphate hydrolases"/>
    <property type="match status" value="2"/>
</dbReference>
<dbReference type="CDD" id="cd03250">
    <property type="entry name" value="ABCC_MRP_domain1"/>
    <property type="match status" value="1"/>
</dbReference>
<evidence type="ECO:0000256" key="3">
    <source>
        <dbReference type="ARBA" id="ARBA00022692"/>
    </source>
</evidence>
<name>A0A1E3K1H9_9TREE</name>
<dbReference type="Gene3D" id="1.20.1560.10">
    <property type="entry name" value="ABC transporter type 1, transmembrane domain"/>
    <property type="match status" value="2"/>
</dbReference>
<feature type="domain" description="ABC transmembrane type-1" evidence="11">
    <location>
        <begin position="1014"/>
        <end position="1293"/>
    </location>
</feature>
<keyword evidence="2" id="KW-0813">Transport</keyword>
<keyword evidence="6 9" id="KW-1133">Transmembrane helix</keyword>
<feature type="transmembrane region" description="Helical" evidence="9">
    <location>
        <begin position="1264"/>
        <end position="1286"/>
    </location>
</feature>
<feature type="transmembrane region" description="Helical" evidence="9">
    <location>
        <begin position="553"/>
        <end position="577"/>
    </location>
</feature>
<dbReference type="EMBL" id="MEKH01000006">
    <property type="protein sequence ID" value="ODO06980.1"/>
    <property type="molecule type" value="Genomic_DNA"/>
</dbReference>
<dbReference type="InterPro" id="IPR036640">
    <property type="entry name" value="ABC1_TM_sf"/>
</dbReference>
<feature type="transmembrane region" description="Helical" evidence="9">
    <location>
        <begin position="92"/>
        <end position="110"/>
    </location>
</feature>
<dbReference type="Pfam" id="PF00005">
    <property type="entry name" value="ABC_tran"/>
    <property type="match status" value="2"/>
</dbReference>
<comment type="subcellular location">
    <subcellularLocation>
        <location evidence="1">Membrane</location>
        <topology evidence="1">Multi-pass membrane protein</topology>
    </subcellularLocation>
</comment>
<evidence type="ECO:0000259" key="10">
    <source>
        <dbReference type="PROSITE" id="PS50893"/>
    </source>
</evidence>
<evidence type="ECO:0000256" key="2">
    <source>
        <dbReference type="ARBA" id="ARBA00022448"/>
    </source>
</evidence>
<keyword evidence="7 9" id="KW-0472">Membrane</keyword>
<keyword evidence="4" id="KW-0547">Nucleotide-binding</keyword>
<organism evidence="12 13">
    <name type="scientific">Cryptococcus amylolentus CBS 6273</name>
    <dbReference type="NCBI Taxonomy" id="1296118"/>
    <lineage>
        <taxon>Eukaryota</taxon>
        <taxon>Fungi</taxon>
        <taxon>Dikarya</taxon>
        <taxon>Basidiomycota</taxon>
        <taxon>Agaricomycotina</taxon>
        <taxon>Tremellomycetes</taxon>
        <taxon>Tremellales</taxon>
        <taxon>Cryptococcaceae</taxon>
        <taxon>Cryptococcus</taxon>
    </lineage>
</organism>
<evidence type="ECO:0000313" key="12">
    <source>
        <dbReference type="EMBL" id="ODO06980.1"/>
    </source>
</evidence>
<dbReference type="GO" id="GO:0016887">
    <property type="term" value="F:ATP hydrolysis activity"/>
    <property type="evidence" value="ECO:0007669"/>
    <property type="project" value="InterPro"/>
</dbReference>
<dbReference type="GO" id="GO:0016020">
    <property type="term" value="C:membrane"/>
    <property type="evidence" value="ECO:0007669"/>
    <property type="project" value="UniProtKB-SubCell"/>
</dbReference>
<gene>
    <name evidence="12" type="ORF">I350_04344</name>
</gene>
<evidence type="ECO:0000256" key="9">
    <source>
        <dbReference type="SAM" id="Phobius"/>
    </source>
</evidence>
<dbReference type="FunFam" id="3.40.50.300:FF:001354">
    <property type="entry name" value="ATP-binding cassette (ABC) transporter, putative"/>
    <property type="match status" value="1"/>
</dbReference>
<accession>A0A1E3K1H9</accession>
<dbReference type="PROSITE" id="PS50929">
    <property type="entry name" value="ABC_TM1F"/>
    <property type="match status" value="2"/>
</dbReference>
<feature type="transmembrane region" description="Helical" evidence="9">
    <location>
        <begin position="1050"/>
        <end position="1067"/>
    </location>
</feature>